<dbReference type="Pfam" id="PF00622">
    <property type="entry name" value="SPRY"/>
    <property type="match status" value="1"/>
</dbReference>
<keyword evidence="1" id="KW-0479">Metal-binding</keyword>
<dbReference type="InterPro" id="IPR003877">
    <property type="entry name" value="SPRY_dom"/>
</dbReference>
<evidence type="ECO:0000313" key="5">
    <source>
        <dbReference type="Ensembl" id="ENSCCRP00000022639.1"/>
    </source>
</evidence>
<dbReference type="InterPro" id="IPR051051">
    <property type="entry name" value="E3_ubiq-ligase_TRIM/RNF"/>
</dbReference>
<feature type="domain" description="B30.2/SPRY" evidence="4">
    <location>
        <begin position="18"/>
        <end position="206"/>
    </location>
</feature>
<dbReference type="GO" id="GO:0008270">
    <property type="term" value="F:zinc ion binding"/>
    <property type="evidence" value="ECO:0007669"/>
    <property type="project" value="UniProtKB-KW"/>
</dbReference>
<dbReference type="InterPro" id="IPR003879">
    <property type="entry name" value="Butyrophylin_SPRY"/>
</dbReference>
<dbReference type="OMA" id="CFLEPPK"/>
<dbReference type="GeneTree" id="ENSGT00940000154395"/>
<dbReference type="Ensembl" id="ENSCCRT00000024570.2">
    <property type="protein sequence ID" value="ENSCCRP00000022639.1"/>
    <property type="gene ID" value="ENSCCRG00000012382.2"/>
</dbReference>
<keyword evidence="6" id="KW-1185">Reference proteome</keyword>
<dbReference type="InterPro" id="IPR013320">
    <property type="entry name" value="ConA-like_dom_sf"/>
</dbReference>
<dbReference type="SMART" id="SM00589">
    <property type="entry name" value="PRY"/>
    <property type="match status" value="1"/>
</dbReference>
<evidence type="ECO:0000256" key="1">
    <source>
        <dbReference type="ARBA" id="ARBA00022723"/>
    </source>
</evidence>
<dbReference type="SMART" id="SM00449">
    <property type="entry name" value="SPRY"/>
    <property type="match status" value="1"/>
</dbReference>
<dbReference type="InterPro" id="IPR001870">
    <property type="entry name" value="B30.2/SPRY"/>
</dbReference>
<dbReference type="PROSITE" id="PS50188">
    <property type="entry name" value="B302_SPRY"/>
    <property type="match status" value="1"/>
</dbReference>
<dbReference type="Gene3D" id="2.60.120.920">
    <property type="match status" value="1"/>
</dbReference>
<dbReference type="PANTHER" id="PTHR25465">
    <property type="entry name" value="B-BOX DOMAIN CONTAINING"/>
    <property type="match status" value="1"/>
</dbReference>
<reference evidence="5" key="2">
    <citation type="submission" date="2025-09" db="UniProtKB">
        <authorList>
            <consortium name="Ensembl"/>
        </authorList>
    </citation>
    <scope>IDENTIFICATION</scope>
</reference>
<keyword evidence="3" id="KW-0862">Zinc</keyword>
<dbReference type="PRINTS" id="PR01407">
    <property type="entry name" value="BUTYPHLNCDUF"/>
</dbReference>
<organism evidence="5 6">
    <name type="scientific">Cyprinus carpio carpio</name>
    <dbReference type="NCBI Taxonomy" id="630221"/>
    <lineage>
        <taxon>Eukaryota</taxon>
        <taxon>Metazoa</taxon>
        <taxon>Chordata</taxon>
        <taxon>Craniata</taxon>
        <taxon>Vertebrata</taxon>
        <taxon>Euteleostomi</taxon>
        <taxon>Actinopterygii</taxon>
        <taxon>Neopterygii</taxon>
        <taxon>Teleostei</taxon>
        <taxon>Ostariophysi</taxon>
        <taxon>Cypriniformes</taxon>
        <taxon>Cyprinidae</taxon>
        <taxon>Cyprininae</taxon>
        <taxon>Cyprinus</taxon>
    </lineage>
</organism>
<dbReference type="GO" id="GO:0005737">
    <property type="term" value="C:cytoplasm"/>
    <property type="evidence" value="ECO:0007669"/>
    <property type="project" value="UniProtKB-ARBA"/>
</dbReference>
<proteinExistence type="predicted"/>
<dbReference type="InterPro" id="IPR043136">
    <property type="entry name" value="B30.2/SPRY_sf"/>
</dbReference>
<dbReference type="CDD" id="cd16040">
    <property type="entry name" value="SPRY_PRY_SNTX"/>
    <property type="match status" value="1"/>
</dbReference>
<evidence type="ECO:0000256" key="2">
    <source>
        <dbReference type="ARBA" id="ARBA00022771"/>
    </source>
</evidence>
<accession>A0A8C1ASJ4</accession>
<evidence type="ECO:0000259" key="4">
    <source>
        <dbReference type="PROSITE" id="PS50188"/>
    </source>
</evidence>
<keyword evidence="2" id="KW-0863">Zinc-finger</keyword>
<sequence length="206" mass="23387">MQRKPSLTSKVRQSFYINRFFMLINLITPLLNLDSCQLSVDPSTAHPNLHLSDRNTVVRMSNEPKSYPEHPDRFDYWQQVLCKEGLAGGRYYWEVDWSGTETDIAVTYRGIQRKGNDNAGSFGGNDKSWSLYCSESKYSFVHNSKRTAIAVPSSSRIGVYVDYEAGTVAFYSVSDTMKLLHKVQAKFTEPLYPGLGVWGYGTTVRL</sequence>
<dbReference type="SUPFAM" id="SSF49899">
    <property type="entry name" value="Concanavalin A-like lectins/glucanases"/>
    <property type="match status" value="1"/>
</dbReference>
<evidence type="ECO:0000313" key="6">
    <source>
        <dbReference type="Proteomes" id="UP001108240"/>
    </source>
</evidence>
<protein>
    <recommendedName>
        <fullName evidence="4">B30.2/SPRY domain-containing protein</fullName>
    </recommendedName>
</protein>
<dbReference type="PANTHER" id="PTHR25465:SF5">
    <property type="entry name" value="E3 UBIQUITIN_ISG15 LIGASE TRIM25-RELATED"/>
    <property type="match status" value="1"/>
</dbReference>
<evidence type="ECO:0000256" key="3">
    <source>
        <dbReference type="ARBA" id="ARBA00022833"/>
    </source>
</evidence>
<dbReference type="InterPro" id="IPR006574">
    <property type="entry name" value="PRY"/>
</dbReference>
<dbReference type="AlphaFoldDB" id="A0A8C1ASJ4"/>
<reference evidence="5" key="1">
    <citation type="submission" date="2025-08" db="UniProtKB">
        <authorList>
            <consortium name="Ensembl"/>
        </authorList>
    </citation>
    <scope>IDENTIFICATION</scope>
</reference>
<dbReference type="Pfam" id="PF13765">
    <property type="entry name" value="PRY"/>
    <property type="match status" value="1"/>
</dbReference>
<dbReference type="Proteomes" id="UP001108240">
    <property type="component" value="Unplaced"/>
</dbReference>
<name>A0A8C1ASJ4_CYPCA</name>